<comment type="similarity">
    <text evidence="1">Belongs to the asparaginase 1 family.</text>
</comment>
<dbReference type="AlphaFoldDB" id="A0A173LLI4"/>
<dbReference type="PROSITE" id="PS00144">
    <property type="entry name" value="ASN_GLN_ASE_1"/>
    <property type="match status" value="1"/>
</dbReference>
<evidence type="ECO:0000256" key="6">
    <source>
        <dbReference type="PROSITE-ProRule" id="PRU10099"/>
    </source>
</evidence>
<dbReference type="InterPro" id="IPR037152">
    <property type="entry name" value="L-asparaginase_N_sf"/>
</dbReference>
<dbReference type="OrthoDB" id="9788068at2"/>
<feature type="binding site" evidence="5">
    <location>
        <position position="67"/>
    </location>
    <ligand>
        <name>substrate</name>
    </ligand>
</feature>
<dbReference type="EMBL" id="CP015961">
    <property type="protein sequence ID" value="ANI92177.1"/>
    <property type="molecule type" value="Genomic_DNA"/>
</dbReference>
<dbReference type="CDD" id="cd08964">
    <property type="entry name" value="L-asparaginase_II"/>
    <property type="match status" value="1"/>
</dbReference>
<proteinExistence type="inferred from homology"/>
<dbReference type="KEGG" id="dtm:BJL86_1395"/>
<evidence type="ECO:0000313" key="10">
    <source>
        <dbReference type="Proteomes" id="UP000186104"/>
    </source>
</evidence>
<dbReference type="SFLD" id="SFLDS00057">
    <property type="entry name" value="Glutaminase/Asparaginase"/>
    <property type="match status" value="1"/>
</dbReference>
<keyword evidence="10" id="KW-1185">Reference proteome</keyword>
<dbReference type="GO" id="GO:0006528">
    <property type="term" value="P:asparagine metabolic process"/>
    <property type="evidence" value="ECO:0007669"/>
    <property type="project" value="InterPro"/>
</dbReference>
<evidence type="ECO:0000256" key="3">
    <source>
        <dbReference type="ARBA" id="ARBA00022801"/>
    </source>
</evidence>
<dbReference type="PIRSF" id="PIRSF001220">
    <property type="entry name" value="L-ASNase_gatD"/>
    <property type="match status" value="1"/>
</dbReference>
<dbReference type="SUPFAM" id="SSF53774">
    <property type="entry name" value="Glutaminase/Asparaginase"/>
    <property type="match status" value="1"/>
</dbReference>
<reference evidence="9 10" key="1">
    <citation type="submission" date="2016-06" db="EMBL/GenBank/DDBJ databases">
        <title>Complete genome sequence of a saline-alkali tolerant type strain Dietzia timorensis ID05-A0528T.</title>
        <authorList>
            <person name="Wu X."/>
        </authorList>
    </citation>
    <scope>NUCLEOTIDE SEQUENCE [LARGE SCALE GENOMIC DNA]</scope>
    <source>
        <strain evidence="9 10">ID05-A0528</strain>
    </source>
</reference>
<evidence type="ECO:0000256" key="5">
    <source>
        <dbReference type="PIRSR" id="PIRSR001220-2"/>
    </source>
</evidence>
<dbReference type="EC" id="3.5.1.1" evidence="2"/>
<dbReference type="Gene3D" id="3.40.50.1170">
    <property type="entry name" value="L-asparaginase, N-terminal domain"/>
    <property type="match status" value="1"/>
</dbReference>
<sequence length="330" mass="33922">MSDSQTANSSPMIVVLTTGGTIASSTDADGVVRNDTALGAPQLPEHLSSQLPDELRIEAREVLSKDSSQMTDDDRLLVCRAIAAALEDPQVTAVVVTHGTDSLADMAMAADLYHRDPRPVIITGAQRPADDPAPDGPANLFDAYQVALSESARGIGALVVFGRAIMQARGVAKWHTSDELGFARNAPEEGESAAKRPLTLALPDEGTTWPRVECVWAGTGASATALSALINDGISAYVLVAMGMGNLPSKVAAVAKEHAEIPCVLTSSVPRGAVHPVYGGPGGGAELVDAGAIAGGWLRAGQARIALAALLADDPAATPATLAPRFAELI</sequence>
<evidence type="ECO:0000256" key="4">
    <source>
        <dbReference type="PIRSR" id="PIRSR001220-1"/>
    </source>
</evidence>
<dbReference type="STRING" id="499555.BJL86_1395"/>
<feature type="active site" description="O-isoaspartyl threonine intermediate" evidence="4">
    <location>
        <position position="21"/>
    </location>
</feature>
<protein>
    <recommendedName>
        <fullName evidence="2">asparaginase</fullName>
        <ecNumber evidence="2">3.5.1.1</ecNumber>
    </recommendedName>
</protein>
<dbReference type="InterPro" id="IPR036152">
    <property type="entry name" value="Asp/glu_Ase-like_sf"/>
</dbReference>
<evidence type="ECO:0000313" key="9">
    <source>
        <dbReference type="EMBL" id="ANI92177.1"/>
    </source>
</evidence>
<dbReference type="PANTHER" id="PTHR11707:SF28">
    <property type="entry name" value="60 KDA LYSOPHOSPHOLIPASE"/>
    <property type="match status" value="1"/>
</dbReference>
<gene>
    <name evidence="9" type="ORF">BJL86_1395</name>
</gene>
<dbReference type="PROSITE" id="PS51732">
    <property type="entry name" value="ASN_GLN_ASE_3"/>
    <property type="match status" value="1"/>
</dbReference>
<dbReference type="Pfam" id="PF17763">
    <property type="entry name" value="Asparaginase_C"/>
    <property type="match status" value="1"/>
</dbReference>
<dbReference type="InterPro" id="IPR006034">
    <property type="entry name" value="Asparaginase/glutaminase-like"/>
</dbReference>
<evidence type="ECO:0000256" key="1">
    <source>
        <dbReference type="ARBA" id="ARBA00010518"/>
    </source>
</evidence>
<evidence type="ECO:0000259" key="7">
    <source>
        <dbReference type="Pfam" id="PF00710"/>
    </source>
</evidence>
<accession>A0A173LLI4</accession>
<dbReference type="InterPro" id="IPR020827">
    <property type="entry name" value="Asparaginase/glutaminase_AS1"/>
</dbReference>
<dbReference type="SMART" id="SM00870">
    <property type="entry name" value="Asparaginase"/>
    <property type="match status" value="1"/>
</dbReference>
<feature type="domain" description="Asparaginase/glutaminase C-terminal" evidence="8">
    <location>
        <begin position="211"/>
        <end position="313"/>
    </location>
</feature>
<dbReference type="Pfam" id="PF00710">
    <property type="entry name" value="Asparaginase"/>
    <property type="match status" value="1"/>
</dbReference>
<dbReference type="PIRSF" id="PIRSF500176">
    <property type="entry name" value="L_ASNase"/>
    <property type="match status" value="1"/>
</dbReference>
<organism evidence="9 10">
    <name type="scientific">Dietzia timorensis</name>
    <dbReference type="NCBI Taxonomy" id="499555"/>
    <lineage>
        <taxon>Bacteria</taxon>
        <taxon>Bacillati</taxon>
        <taxon>Actinomycetota</taxon>
        <taxon>Actinomycetes</taxon>
        <taxon>Mycobacteriales</taxon>
        <taxon>Dietziaceae</taxon>
        <taxon>Dietzia</taxon>
    </lineage>
</organism>
<keyword evidence="3" id="KW-0378">Hydrolase</keyword>
<dbReference type="RefSeq" id="WP_067473116.1">
    <property type="nucleotide sequence ID" value="NZ_CP015961.1"/>
</dbReference>
<evidence type="ECO:0000259" key="8">
    <source>
        <dbReference type="Pfam" id="PF17763"/>
    </source>
</evidence>
<dbReference type="InterPro" id="IPR027473">
    <property type="entry name" value="L-asparaginase_C"/>
</dbReference>
<dbReference type="InterPro" id="IPR040919">
    <property type="entry name" value="Asparaginase_C"/>
</dbReference>
<evidence type="ECO:0000256" key="2">
    <source>
        <dbReference type="ARBA" id="ARBA00012920"/>
    </source>
</evidence>
<feature type="binding site" evidence="5">
    <location>
        <begin position="100"/>
        <end position="101"/>
    </location>
    <ligand>
        <name>substrate</name>
    </ligand>
</feature>
<dbReference type="GO" id="GO:0004067">
    <property type="term" value="F:asparaginase activity"/>
    <property type="evidence" value="ECO:0007669"/>
    <property type="project" value="UniProtKB-UniRule"/>
</dbReference>
<dbReference type="PANTHER" id="PTHR11707">
    <property type="entry name" value="L-ASPARAGINASE"/>
    <property type="match status" value="1"/>
</dbReference>
<dbReference type="Proteomes" id="UP000186104">
    <property type="component" value="Chromosome"/>
</dbReference>
<dbReference type="PRINTS" id="PR00139">
    <property type="entry name" value="ASNGLNASE"/>
</dbReference>
<dbReference type="InterPro" id="IPR027474">
    <property type="entry name" value="L-asparaginase_N"/>
</dbReference>
<dbReference type="InterPro" id="IPR004550">
    <property type="entry name" value="AsnASE_II"/>
</dbReference>
<name>A0A173LLI4_9ACTN</name>
<feature type="domain" description="L-asparaginase N-terminal" evidence="7">
    <location>
        <begin position="13"/>
        <end position="184"/>
    </location>
</feature>
<feature type="active site" evidence="6">
    <location>
        <position position="21"/>
    </location>
</feature>
<dbReference type="Gene3D" id="3.40.50.40">
    <property type="match status" value="1"/>
</dbReference>